<name>A0A5J6XTH7_PYRAY</name>
<accession>A0A5J6XTH7</accession>
<proteinExistence type="predicted"/>
<reference evidence="1" key="1">
    <citation type="journal article" date="2019" name="Environ. Microbiol.">
        <title>The global distribution and evolutionary history of the pT26-2 archaeal plasmid family.</title>
        <authorList>
            <person name="Badel C."/>
            <person name="Erauso G."/>
            <person name="Gomez A."/>
            <person name="Catchpole R."/>
            <person name="Gonnet M."/>
            <person name="Oberto J."/>
            <person name="Forterre P."/>
            <person name="Da Cunha V."/>
        </authorList>
    </citation>
    <scope>NUCLEOTIDE SEQUENCE</scope>
    <source>
        <strain evidence="1">GE2</strain>
        <plasmid evidence="1">pGE2</plasmid>
    </source>
</reference>
<dbReference type="RefSeq" id="WP_216082435.1">
    <property type="nucleotide sequence ID" value="NZ_MN477947.1"/>
</dbReference>
<geneLocation type="plasmid" evidence="1">
    <name>pGE2</name>
</geneLocation>
<protein>
    <submittedName>
        <fullName evidence="1">Uncharacterized protein</fullName>
    </submittedName>
</protein>
<keyword evidence="1" id="KW-0614">Plasmid</keyword>
<organism evidence="1">
    <name type="scientific">Pyrococcus abyssi</name>
    <dbReference type="NCBI Taxonomy" id="29292"/>
    <lineage>
        <taxon>Archaea</taxon>
        <taxon>Methanobacteriati</taxon>
        <taxon>Methanobacteriota</taxon>
        <taxon>Thermococci</taxon>
        <taxon>Thermococcales</taxon>
        <taxon>Thermococcaceae</taxon>
        <taxon>Pyrococcus</taxon>
    </lineage>
</organism>
<sequence length="106" mass="12127">MVLIGLFLRLGMLRRLLTPLSPRKLVEAVLEGKDARLGREVVATPVLLHSSYYTIMAEVATGELRVENAREVLEWARRTWEELKERKRGSRIRSMKQLTLAEVGVV</sequence>
<dbReference type="AlphaFoldDB" id="A0A5J6XTH7"/>
<dbReference type="EMBL" id="MN477947">
    <property type="protein sequence ID" value="QFN51307.1"/>
    <property type="molecule type" value="Genomic_DNA"/>
</dbReference>
<evidence type="ECO:0000313" key="1">
    <source>
        <dbReference type="EMBL" id="QFN51307.1"/>
    </source>
</evidence>